<proteinExistence type="predicted"/>
<dbReference type="RefSeq" id="WP_344855845.1">
    <property type="nucleotide sequence ID" value="NZ_BAAAUT010000004.1"/>
</dbReference>
<protein>
    <submittedName>
        <fullName evidence="1">Uncharacterized protein</fullName>
    </submittedName>
</protein>
<name>A0ABP6MN32_9ACTN</name>
<evidence type="ECO:0000313" key="1">
    <source>
        <dbReference type="EMBL" id="GAA3118926.1"/>
    </source>
</evidence>
<gene>
    <name evidence="1" type="ORF">GCM10010466_07260</name>
</gene>
<reference evidence="2" key="1">
    <citation type="journal article" date="2019" name="Int. J. Syst. Evol. Microbiol.">
        <title>The Global Catalogue of Microorganisms (GCM) 10K type strain sequencing project: providing services to taxonomists for standard genome sequencing and annotation.</title>
        <authorList>
            <consortium name="The Broad Institute Genomics Platform"/>
            <consortium name="The Broad Institute Genome Sequencing Center for Infectious Disease"/>
            <person name="Wu L."/>
            <person name="Ma J."/>
        </authorList>
    </citation>
    <scope>NUCLEOTIDE SEQUENCE [LARGE SCALE GENOMIC DNA]</scope>
    <source>
        <strain evidence="2">JCM 9373</strain>
    </source>
</reference>
<comment type="caution">
    <text evidence="1">The sequence shown here is derived from an EMBL/GenBank/DDBJ whole genome shotgun (WGS) entry which is preliminary data.</text>
</comment>
<sequence>MGFFDVGQSRAQQQEFDRAAWRGPSDDVQGVVIPIGKLIATSHHVAVVLKEIVAHPDGCLFEVEAVARRMGMKERKWDKLSEALSDGPQSRDWIDEQDLAQAIRFGVSLSNGRKATTLDERHWDDDEPPQSPYLMKYENSSIATTDDDEFERARYGLWLWPLPPEEDFHFVTEWPLAGIPLTFSDINGSMIGEWARQAKPYWT</sequence>
<dbReference type="Proteomes" id="UP001500320">
    <property type="component" value="Unassembled WGS sequence"/>
</dbReference>
<accession>A0ABP6MN32</accession>
<dbReference type="EMBL" id="BAAAUT010000004">
    <property type="protein sequence ID" value="GAA3118926.1"/>
    <property type="molecule type" value="Genomic_DNA"/>
</dbReference>
<keyword evidence="2" id="KW-1185">Reference proteome</keyword>
<organism evidence="1 2">
    <name type="scientific">Planomonospora alba</name>
    <dbReference type="NCBI Taxonomy" id="161354"/>
    <lineage>
        <taxon>Bacteria</taxon>
        <taxon>Bacillati</taxon>
        <taxon>Actinomycetota</taxon>
        <taxon>Actinomycetes</taxon>
        <taxon>Streptosporangiales</taxon>
        <taxon>Streptosporangiaceae</taxon>
        <taxon>Planomonospora</taxon>
    </lineage>
</organism>
<evidence type="ECO:0000313" key="2">
    <source>
        <dbReference type="Proteomes" id="UP001500320"/>
    </source>
</evidence>